<keyword evidence="2" id="KW-0964">Secreted</keyword>
<proteinExistence type="predicted"/>
<gene>
    <name evidence="7" type="ORF">A3C11_01680</name>
</gene>
<evidence type="ECO:0000256" key="5">
    <source>
        <dbReference type="SAM" id="MobiDB-lite"/>
    </source>
</evidence>
<dbReference type="STRING" id="1802271.A3C11_01680"/>
<dbReference type="InterPro" id="IPR059100">
    <property type="entry name" value="TSP3_bac"/>
</dbReference>
<dbReference type="EMBL" id="MHQJ01000039">
    <property type="protein sequence ID" value="OHA00707.1"/>
    <property type="molecule type" value="Genomic_DNA"/>
</dbReference>
<evidence type="ECO:0000256" key="2">
    <source>
        <dbReference type="ARBA" id="ARBA00022525"/>
    </source>
</evidence>
<dbReference type="Pfam" id="PF18884">
    <property type="entry name" value="TSP3_bac"/>
    <property type="match status" value="2"/>
</dbReference>
<evidence type="ECO:0000256" key="1">
    <source>
        <dbReference type="ARBA" id="ARBA00004613"/>
    </source>
</evidence>
<accession>A0A1G2KMN6</accession>
<keyword evidence="6" id="KW-0472">Membrane</keyword>
<evidence type="ECO:0000256" key="6">
    <source>
        <dbReference type="SAM" id="Phobius"/>
    </source>
</evidence>
<dbReference type="Proteomes" id="UP000177362">
    <property type="component" value="Unassembled WGS sequence"/>
</dbReference>
<sequence length="364" mass="39567">MGLLSRGFLVARSKAARFLGEVRLRTARFLGEARPPLGAKRAGGGSQWRHPRAAMYIGLFIVGFFLLLYLSQGKSASRQAAIANADASIPPSQAELLQDPDNDGLPNWEEALLKTDPANPDTDGDGMSDGEETKANRDPLTPGVGDLKSRSENLVSSNGELTTELAKAVIDSGAIGEVLQGNSGDIPDSFLKNIGAIYTESQAKLVSENLQNLRYSPASDPASIKKYFNAVAASYLTNFSKFEKNDLEIFAVIAKNPTEENAKLLDPYIGAVNTLLNDLESLEAPLAVKEFHEKGVTLAAKTKFEVAALRNVENDPALALLASYNRVMTKIALTDFYDLQVWRWLKTQNIAFATEEAGHQMFGW</sequence>
<feature type="region of interest" description="Disordered" evidence="5">
    <location>
        <begin position="114"/>
        <end position="151"/>
    </location>
</feature>
<reference evidence="7 8" key="1">
    <citation type="journal article" date="2016" name="Nat. Commun.">
        <title>Thousands of microbial genomes shed light on interconnected biogeochemical processes in an aquifer system.</title>
        <authorList>
            <person name="Anantharaman K."/>
            <person name="Brown C.T."/>
            <person name="Hug L.A."/>
            <person name="Sharon I."/>
            <person name="Castelle C.J."/>
            <person name="Probst A.J."/>
            <person name="Thomas B.C."/>
            <person name="Singh A."/>
            <person name="Wilkins M.J."/>
            <person name="Karaoz U."/>
            <person name="Brodie E.L."/>
            <person name="Williams K.H."/>
            <person name="Hubbard S.S."/>
            <person name="Banfield J.F."/>
        </authorList>
    </citation>
    <scope>NUCLEOTIDE SEQUENCE [LARGE SCALE GENOMIC DNA]</scope>
</reference>
<keyword evidence="6" id="KW-1133">Transmembrane helix</keyword>
<evidence type="ECO:0008006" key="9">
    <source>
        <dbReference type="Google" id="ProtNLM"/>
    </source>
</evidence>
<name>A0A1G2KMN6_9BACT</name>
<keyword evidence="4" id="KW-0106">Calcium</keyword>
<keyword evidence="3" id="KW-0732">Signal</keyword>
<evidence type="ECO:0000256" key="3">
    <source>
        <dbReference type="ARBA" id="ARBA00022729"/>
    </source>
</evidence>
<organism evidence="7 8">
    <name type="scientific">Candidatus Sungbacteria bacterium RIFCSPHIGHO2_02_FULL_49_12</name>
    <dbReference type="NCBI Taxonomy" id="1802271"/>
    <lineage>
        <taxon>Bacteria</taxon>
        <taxon>Candidatus Sungiibacteriota</taxon>
    </lineage>
</organism>
<protein>
    <recommendedName>
        <fullName evidence="9">Thrombospondin type 3 repeat superfamily protein</fullName>
    </recommendedName>
</protein>
<comment type="caution">
    <text evidence="7">The sequence shown here is derived from an EMBL/GenBank/DDBJ whole genome shotgun (WGS) entry which is preliminary data.</text>
</comment>
<comment type="subcellular location">
    <subcellularLocation>
        <location evidence="1">Secreted</location>
    </subcellularLocation>
</comment>
<evidence type="ECO:0000313" key="8">
    <source>
        <dbReference type="Proteomes" id="UP000177362"/>
    </source>
</evidence>
<evidence type="ECO:0000313" key="7">
    <source>
        <dbReference type="EMBL" id="OHA00707.1"/>
    </source>
</evidence>
<dbReference type="AlphaFoldDB" id="A0A1G2KMN6"/>
<feature type="transmembrane region" description="Helical" evidence="6">
    <location>
        <begin position="53"/>
        <end position="70"/>
    </location>
</feature>
<evidence type="ECO:0000256" key="4">
    <source>
        <dbReference type="ARBA" id="ARBA00022837"/>
    </source>
</evidence>
<keyword evidence="6" id="KW-0812">Transmembrane</keyword>